<evidence type="ECO:0000256" key="5">
    <source>
        <dbReference type="SAM" id="Phobius"/>
    </source>
</evidence>
<keyword evidence="7" id="KW-1185">Reference proteome</keyword>
<dbReference type="InterPro" id="IPR014315">
    <property type="entry name" value="ABC_heterocyst_DevB"/>
</dbReference>
<proteinExistence type="predicted"/>
<evidence type="ECO:0000313" key="6">
    <source>
        <dbReference type="EMBL" id="NSX56883.1"/>
    </source>
</evidence>
<dbReference type="RefSeq" id="WP_174140035.1">
    <property type="nucleotide sequence ID" value="NZ_JABUFE010000022.1"/>
</dbReference>
<dbReference type="Gene3D" id="2.40.30.170">
    <property type="match status" value="1"/>
</dbReference>
<keyword evidence="5" id="KW-0472">Membrane</keyword>
<dbReference type="Gene3D" id="1.10.287.470">
    <property type="entry name" value="Helix hairpin bin"/>
    <property type="match status" value="1"/>
</dbReference>
<gene>
    <name evidence="6" type="ORF">HRQ87_19045</name>
</gene>
<comment type="caution">
    <text evidence="6">The sequence shown here is derived from an EMBL/GenBank/DDBJ whole genome shotgun (WGS) entry which is preliminary data.</text>
</comment>
<evidence type="ECO:0000313" key="7">
    <source>
        <dbReference type="Proteomes" id="UP000777935"/>
    </source>
</evidence>
<keyword evidence="5" id="KW-1133">Transmembrane helix</keyword>
<keyword evidence="5" id="KW-0812">Transmembrane</keyword>
<dbReference type="SUPFAM" id="SSF56954">
    <property type="entry name" value="Outer membrane efflux proteins (OEP)"/>
    <property type="match status" value="1"/>
</dbReference>
<dbReference type="InterPro" id="IPR050465">
    <property type="entry name" value="UPF0194_transport"/>
</dbReference>
<organism evidence="6 7">
    <name type="scientific">Parasulfitobacter algicola</name>
    <dbReference type="NCBI Taxonomy" id="2614809"/>
    <lineage>
        <taxon>Bacteria</taxon>
        <taxon>Pseudomonadati</taxon>
        <taxon>Pseudomonadota</taxon>
        <taxon>Alphaproteobacteria</taxon>
        <taxon>Rhodobacterales</taxon>
        <taxon>Roseobacteraceae</taxon>
        <taxon>Parasulfitobacter</taxon>
    </lineage>
</organism>
<dbReference type="PANTHER" id="PTHR32347">
    <property type="entry name" value="EFFLUX SYSTEM COMPONENT YKNX-RELATED"/>
    <property type="match status" value="1"/>
</dbReference>
<comment type="subcellular location">
    <subcellularLocation>
        <location evidence="1">Cell envelope</location>
    </subcellularLocation>
</comment>
<dbReference type="PANTHER" id="PTHR32347:SF27">
    <property type="entry name" value="RND EFFLUX PUMP MEMBRANE FUSION PROTEIN BARREL-SANDWICH DOMAIN-CONTAINING PROTEIN"/>
    <property type="match status" value="1"/>
</dbReference>
<accession>A0ABX2IVE9</accession>
<evidence type="ECO:0000256" key="2">
    <source>
        <dbReference type="ARBA" id="ARBA00023054"/>
    </source>
</evidence>
<feature type="region of interest" description="Disordered" evidence="4">
    <location>
        <begin position="1"/>
        <end position="25"/>
    </location>
</feature>
<keyword evidence="2 3" id="KW-0175">Coiled coil</keyword>
<feature type="coiled-coil region" evidence="3">
    <location>
        <begin position="134"/>
        <end position="231"/>
    </location>
</feature>
<evidence type="ECO:0000256" key="4">
    <source>
        <dbReference type="SAM" id="MobiDB-lite"/>
    </source>
</evidence>
<name>A0ABX2IVE9_9RHOB</name>
<reference evidence="6 7" key="1">
    <citation type="submission" date="2020-06" db="EMBL/GenBank/DDBJ databases">
        <title>Sulfitobacter algicola sp. nov., isolated from green algae.</title>
        <authorList>
            <person name="Wang C."/>
        </authorList>
    </citation>
    <scope>NUCLEOTIDE SEQUENCE [LARGE SCALE GENOMIC DNA]</scope>
    <source>
        <strain evidence="6 7">1151</strain>
    </source>
</reference>
<dbReference type="EMBL" id="JABUFE010000022">
    <property type="protein sequence ID" value="NSX56883.1"/>
    <property type="molecule type" value="Genomic_DNA"/>
</dbReference>
<evidence type="ECO:0000256" key="1">
    <source>
        <dbReference type="ARBA" id="ARBA00004196"/>
    </source>
</evidence>
<evidence type="ECO:0000256" key="3">
    <source>
        <dbReference type="SAM" id="Coils"/>
    </source>
</evidence>
<dbReference type="NCBIfam" id="TIGR02971">
    <property type="entry name" value="heterocyst_DevB"/>
    <property type="match status" value="1"/>
</dbReference>
<dbReference type="SUPFAM" id="SSF111369">
    <property type="entry name" value="HlyD-like secretion proteins"/>
    <property type="match status" value="1"/>
</dbReference>
<feature type="transmembrane region" description="Helical" evidence="5">
    <location>
        <begin position="30"/>
        <end position="50"/>
    </location>
</feature>
<sequence length="388" mass="41435">MSNTDTTKRSPPKDVQVDRKPPRRSERARWPWFIGGLAIVGVGAFLIAGVDLPAPGMPLPTSAADQIEQSGTVPMETRPDPARQVATLGRLEPTGKVIAVAAPPAASDAPLSKLHVAVGEVVAANDLLATFANAPRLEAQLRRAQAELQVQEVELERARNALRLEQLNAEAALRIAKAELADAERILQRQERLNTSATASQASLDTARTQREIQRAKLDQAEARLNEVTGDLELHPDIKAARLAVERAAADVAIAQVEVDQTRLIAPIDGVVLEIQSRAGERSSAGGIVRIADTSTMVVRMEVHQNRIHRVATGSSVTIRGEALIEPLSAVVTSIGLEVLDQGLIGTDPVVTNNARVFEVEATLDAASAQVAARLINLQVLATIEIAE</sequence>
<protein>
    <submittedName>
        <fullName evidence="6">HlyD family efflux transporter periplasmic adaptor subunit</fullName>
    </submittedName>
</protein>
<dbReference type="Proteomes" id="UP000777935">
    <property type="component" value="Unassembled WGS sequence"/>
</dbReference>